<dbReference type="SMART" id="SM00829">
    <property type="entry name" value="PKS_ER"/>
    <property type="match status" value="1"/>
</dbReference>
<dbReference type="Proteomes" id="UP000266152">
    <property type="component" value="Unassembled WGS sequence"/>
</dbReference>
<dbReference type="InterPro" id="IPR020843">
    <property type="entry name" value="ER"/>
</dbReference>
<evidence type="ECO:0000259" key="6">
    <source>
        <dbReference type="SMART" id="SM00829"/>
    </source>
</evidence>
<dbReference type="EMBL" id="PXOF01000060">
    <property type="protein sequence ID" value="RGP69618.1"/>
    <property type="molecule type" value="Genomic_DNA"/>
</dbReference>
<protein>
    <recommendedName>
        <fullName evidence="6">Enoyl reductase (ER) domain-containing protein</fullName>
    </recommendedName>
</protein>
<evidence type="ECO:0000256" key="5">
    <source>
        <dbReference type="ARBA" id="ARBA00023002"/>
    </source>
</evidence>
<dbReference type="AlphaFoldDB" id="A0A395SB62"/>
<keyword evidence="4" id="KW-0862">Zinc</keyword>
<accession>A0A395SB62</accession>
<organism evidence="7 8">
    <name type="scientific">Fusarium sporotrichioides</name>
    <dbReference type="NCBI Taxonomy" id="5514"/>
    <lineage>
        <taxon>Eukaryota</taxon>
        <taxon>Fungi</taxon>
        <taxon>Dikarya</taxon>
        <taxon>Ascomycota</taxon>
        <taxon>Pezizomycotina</taxon>
        <taxon>Sordariomycetes</taxon>
        <taxon>Hypocreomycetidae</taxon>
        <taxon>Hypocreales</taxon>
        <taxon>Nectriaceae</taxon>
        <taxon>Fusarium</taxon>
    </lineage>
</organism>
<keyword evidence="3" id="KW-0479">Metal-binding</keyword>
<dbReference type="PANTHER" id="PTHR42940">
    <property type="entry name" value="ALCOHOL DEHYDROGENASE 1-RELATED"/>
    <property type="match status" value="1"/>
</dbReference>
<evidence type="ECO:0000313" key="8">
    <source>
        <dbReference type="Proteomes" id="UP000266152"/>
    </source>
</evidence>
<dbReference type="Gene3D" id="3.40.50.720">
    <property type="entry name" value="NAD(P)-binding Rossmann-like Domain"/>
    <property type="match status" value="1"/>
</dbReference>
<comment type="caution">
    <text evidence="7">The sequence shown here is derived from an EMBL/GenBank/DDBJ whole genome shotgun (WGS) entry which is preliminary data.</text>
</comment>
<reference evidence="7 8" key="1">
    <citation type="journal article" date="2018" name="PLoS Pathog.">
        <title>Evolution of structural diversity of trichothecenes, a family of toxins produced by plant pathogenic and entomopathogenic fungi.</title>
        <authorList>
            <person name="Proctor R.H."/>
            <person name="McCormick S.P."/>
            <person name="Kim H.S."/>
            <person name="Cardoza R.E."/>
            <person name="Stanley A.M."/>
            <person name="Lindo L."/>
            <person name="Kelly A."/>
            <person name="Brown D.W."/>
            <person name="Lee T."/>
            <person name="Vaughan M.M."/>
            <person name="Alexander N.J."/>
            <person name="Busman M."/>
            <person name="Gutierrez S."/>
        </authorList>
    </citation>
    <scope>NUCLEOTIDE SEQUENCE [LARGE SCALE GENOMIC DNA]</scope>
    <source>
        <strain evidence="7 8">NRRL 3299</strain>
    </source>
</reference>
<feature type="domain" description="Enoyl reductase (ER)" evidence="6">
    <location>
        <begin position="24"/>
        <end position="378"/>
    </location>
</feature>
<evidence type="ECO:0000256" key="1">
    <source>
        <dbReference type="ARBA" id="ARBA00001947"/>
    </source>
</evidence>
<dbReference type="GO" id="GO:0005737">
    <property type="term" value="C:cytoplasm"/>
    <property type="evidence" value="ECO:0007669"/>
    <property type="project" value="TreeGrafter"/>
</dbReference>
<dbReference type="SUPFAM" id="SSF51735">
    <property type="entry name" value="NAD(P)-binding Rossmann-fold domains"/>
    <property type="match status" value="1"/>
</dbReference>
<dbReference type="CDD" id="cd08297">
    <property type="entry name" value="CAD3"/>
    <property type="match status" value="1"/>
</dbReference>
<dbReference type="SUPFAM" id="SSF50129">
    <property type="entry name" value="GroES-like"/>
    <property type="match status" value="1"/>
</dbReference>
<keyword evidence="8" id="KW-1185">Reference proteome</keyword>
<dbReference type="GO" id="GO:0046872">
    <property type="term" value="F:metal ion binding"/>
    <property type="evidence" value="ECO:0007669"/>
    <property type="project" value="UniProtKB-KW"/>
</dbReference>
<dbReference type="InterPro" id="IPR013154">
    <property type="entry name" value="ADH-like_N"/>
</dbReference>
<dbReference type="PANTHER" id="PTHR42940:SF8">
    <property type="entry name" value="VACUOLAR PROTEIN SORTING-ASSOCIATED PROTEIN 11"/>
    <property type="match status" value="1"/>
</dbReference>
<gene>
    <name evidence="7" type="ORF">FSPOR_4723</name>
</gene>
<dbReference type="GO" id="GO:0004022">
    <property type="term" value="F:alcohol dehydrogenase (NAD+) activity"/>
    <property type="evidence" value="ECO:0007669"/>
    <property type="project" value="TreeGrafter"/>
</dbReference>
<dbReference type="InterPro" id="IPR013149">
    <property type="entry name" value="ADH-like_C"/>
</dbReference>
<sequence>MIADTEPPSRMRAAYIAEYNKPYALGERPLPSIRDTDILVRVHAAGFCHSDLQALQGEFEKPAPIGLIPSHEIAGTIAKIGSSYKGNLKVGDRVGVLNFKHACGSCVGCRLTARKGEKLDPRFCDGRETAGFLHDGGFADYASADPETTVRLPDTISFQQAAPLTCAGATVWGSLEAAPLTCAGATVWGSLEAATSGLSKGEIVAIVGIGGLGHLGVQFAKALGFRTIAVDSREAGRKLAEDVENHELKPDLVVDSSDTDCASKIIYDFTKGEGVAAAVVCTPSLEANRWALKILRIKGTLGILGLPQNPWQFDAAPLVFKELSIKGSYVAGKEATDRMMRIVKEVGVRSHLTIIPFDRIPSIVDMYEDASFKGRIVVQIKDDD</sequence>
<dbReference type="Pfam" id="PF00107">
    <property type="entry name" value="ADH_zinc_N"/>
    <property type="match status" value="1"/>
</dbReference>
<comment type="similarity">
    <text evidence="2">Belongs to the zinc-containing alcohol dehydrogenase family.</text>
</comment>
<proteinExistence type="inferred from homology"/>
<dbReference type="STRING" id="5514.A0A395SB62"/>
<evidence type="ECO:0000256" key="3">
    <source>
        <dbReference type="ARBA" id="ARBA00022723"/>
    </source>
</evidence>
<dbReference type="Gene3D" id="3.90.180.10">
    <property type="entry name" value="Medium-chain alcohol dehydrogenases, catalytic domain"/>
    <property type="match status" value="2"/>
</dbReference>
<keyword evidence="5" id="KW-0560">Oxidoreductase</keyword>
<dbReference type="InterPro" id="IPR036291">
    <property type="entry name" value="NAD(P)-bd_dom_sf"/>
</dbReference>
<evidence type="ECO:0000313" key="7">
    <source>
        <dbReference type="EMBL" id="RGP69618.1"/>
    </source>
</evidence>
<dbReference type="InterPro" id="IPR011032">
    <property type="entry name" value="GroES-like_sf"/>
</dbReference>
<dbReference type="Pfam" id="PF08240">
    <property type="entry name" value="ADH_N"/>
    <property type="match status" value="1"/>
</dbReference>
<comment type="cofactor">
    <cofactor evidence="1">
        <name>Zn(2+)</name>
        <dbReference type="ChEBI" id="CHEBI:29105"/>
    </cofactor>
</comment>
<name>A0A395SB62_FUSSP</name>
<evidence type="ECO:0000256" key="2">
    <source>
        <dbReference type="ARBA" id="ARBA00008072"/>
    </source>
</evidence>
<evidence type="ECO:0000256" key="4">
    <source>
        <dbReference type="ARBA" id="ARBA00022833"/>
    </source>
</evidence>